<dbReference type="RefSeq" id="WP_095724770.1">
    <property type="nucleotide sequence ID" value="NZ_NTFS01000543.1"/>
</dbReference>
<dbReference type="Proteomes" id="UP000218238">
    <property type="component" value="Unassembled WGS sequence"/>
</dbReference>
<feature type="chain" id="PRO_5012652274" evidence="1">
    <location>
        <begin position="29"/>
        <end position="143"/>
    </location>
</feature>
<evidence type="ECO:0000313" key="2">
    <source>
        <dbReference type="EMBL" id="PAX49070.1"/>
    </source>
</evidence>
<name>A0A2A2TAR4_9CYAN</name>
<dbReference type="AlphaFoldDB" id="A0A2A2TAR4"/>
<protein>
    <submittedName>
        <fullName evidence="2">Uncharacterized protein</fullName>
    </submittedName>
</protein>
<reference evidence="2 3" key="1">
    <citation type="submission" date="2017-08" db="EMBL/GenBank/DDBJ databases">
        <title>Draft genome sequence of filamentous cyanobacterium Calothrix elsteri CCALA 953.</title>
        <authorList>
            <person name="Gagunashvili A.N."/>
            <person name="Elster J."/>
            <person name="Andresson O.S."/>
        </authorList>
    </citation>
    <scope>NUCLEOTIDE SEQUENCE [LARGE SCALE GENOMIC DNA]</scope>
    <source>
        <strain evidence="2 3">CCALA 953</strain>
    </source>
</reference>
<evidence type="ECO:0000256" key="1">
    <source>
        <dbReference type="SAM" id="SignalP"/>
    </source>
</evidence>
<comment type="caution">
    <text evidence="2">The sequence shown here is derived from an EMBL/GenBank/DDBJ whole genome shotgun (WGS) entry which is preliminary data.</text>
</comment>
<evidence type="ECO:0000313" key="3">
    <source>
        <dbReference type="Proteomes" id="UP000218238"/>
    </source>
</evidence>
<keyword evidence="1" id="KW-0732">Signal</keyword>
<dbReference type="OrthoDB" id="68992at2"/>
<sequence>MKKLIKNLLLGLTILPLSMLVPSGNAQASFAVTQWFFGNWDCTIDGRPAKMQWKVVDDTQVECDGNVCSSTSGVKVVGRFSDNGSAWVPLAKRNSNRTDLGIRYLGQEQDNWFLRFDQRGQSANGWTTWRGNRYPLMCRKMPR</sequence>
<gene>
    <name evidence="2" type="ORF">CK510_28030</name>
</gene>
<dbReference type="EMBL" id="NTFS01000543">
    <property type="protein sequence ID" value="PAX49070.1"/>
    <property type="molecule type" value="Genomic_DNA"/>
</dbReference>
<proteinExistence type="predicted"/>
<accession>A0A2A2TAR4</accession>
<dbReference type="Pfam" id="PF19469">
    <property type="entry name" value="DUF6006"/>
    <property type="match status" value="1"/>
</dbReference>
<feature type="signal peptide" evidence="1">
    <location>
        <begin position="1"/>
        <end position="28"/>
    </location>
</feature>
<keyword evidence="3" id="KW-1185">Reference proteome</keyword>
<dbReference type="InterPro" id="IPR046048">
    <property type="entry name" value="DUF6006"/>
</dbReference>
<organism evidence="2 3">
    <name type="scientific">Brunnivagina elsteri CCALA 953</name>
    <dbReference type="NCBI Taxonomy" id="987040"/>
    <lineage>
        <taxon>Bacteria</taxon>
        <taxon>Bacillati</taxon>
        <taxon>Cyanobacteriota</taxon>
        <taxon>Cyanophyceae</taxon>
        <taxon>Nostocales</taxon>
        <taxon>Calotrichaceae</taxon>
        <taxon>Brunnivagina</taxon>
    </lineage>
</organism>